<evidence type="ECO:0000313" key="3">
    <source>
        <dbReference type="EMBL" id="SFV32126.1"/>
    </source>
</evidence>
<dbReference type="SUPFAM" id="SSF53448">
    <property type="entry name" value="Nucleotide-diphospho-sugar transferases"/>
    <property type="match status" value="1"/>
</dbReference>
<proteinExistence type="inferred from homology"/>
<keyword evidence="4" id="KW-1185">Reference proteome</keyword>
<dbReference type="GO" id="GO:0016740">
    <property type="term" value="F:transferase activity"/>
    <property type="evidence" value="ECO:0007669"/>
    <property type="project" value="UniProtKB-KW"/>
</dbReference>
<evidence type="ECO:0000313" key="4">
    <source>
        <dbReference type="Proteomes" id="UP000199423"/>
    </source>
</evidence>
<evidence type="ECO:0000256" key="1">
    <source>
        <dbReference type="ARBA" id="ARBA00038494"/>
    </source>
</evidence>
<dbReference type="Pfam" id="PF00535">
    <property type="entry name" value="Glycos_transf_2"/>
    <property type="match status" value="1"/>
</dbReference>
<feature type="domain" description="Glycosyltransferase 2-like" evidence="2">
    <location>
        <begin position="7"/>
        <end position="153"/>
    </location>
</feature>
<reference evidence="4" key="1">
    <citation type="submission" date="2016-10" db="EMBL/GenBank/DDBJ databases">
        <authorList>
            <person name="Varghese N."/>
            <person name="Submissions S."/>
        </authorList>
    </citation>
    <scope>NUCLEOTIDE SEQUENCE [LARGE SCALE GENOMIC DNA]</scope>
    <source>
        <strain evidence="4">DSM 1565</strain>
    </source>
</reference>
<dbReference type="Gene3D" id="3.90.550.10">
    <property type="entry name" value="Spore Coat Polysaccharide Biosynthesis Protein SpsA, Chain A"/>
    <property type="match status" value="1"/>
</dbReference>
<dbReference type="PANTHER" id="PTHR43630">
    <property type="entry name" value="POLY-BETA-1,6-N-ACETYL-D-GLUCOSAMINE SYNTHASE"/>
    <property type="match status" value="1"/>
</dbReference>
<dbReference type="OrthoDB" id="9815923at2"/>
<comment type="similarity">
    <text evidence="1">Belongs to the glycosyltransferase 2 family. WaaE/KdtX subfamily.</text>
</comment>
<dbReference type="STRING" id="51670.SAMN04488557_1492"/>
<sequence>MPKVPISCFIIAKNEGDRIAQTIRSLRPWANEVVVIDSESTDNTVSVALAEGCRVITQPWLGFGAQKRFGEDQCRNDWVFNIDADEVVTPELAQEIIATFKNGNPKFVAYGLPIDLVYPGAEAPRPLARDHWYVRLYNRRFIRFRNSNVHDAVVTDGVAVGALKSPIYHYSMRSFADMKRKLDERTWLMVENAGSTSQGVLASRLIVELPMNFFKYYIVRRHWTGGLVGLRYASIQAVFRFLKIYRVLRSDKTKTSARDVTA</sequence>
<dbReference type="InterPro" id="IPR029044">
    <property type="entry name" value="Nucleotide-diphossugar_trans"/>
</dbReference>
<name>A0A1I7NC49_9HYPH</name>
<keyword evidence="3" id="KW-0808">Transferase</keyword>
<dbReference type="AlphaFoldDB" id="A0A1I7NC49"/>
<dbReference type="InterPro" id="IPR001173">
    <property type="entry name" value="Glyco_trans_2-like"/>
</dbReference>
<organism evidence="3 4">
    <name type="scientific">Hyphomicrobium facile</name>
    <dbReference type="NCBI Taxonomy" id="51670"/>
    <lineage>
        <taxon>Bacteria</taxon>
        <taxon>Pseudomonadati</taxon>
        <taxon>Pseudomonadota</taxon>
        <taxon>Alphaproteobacteria</taxon>
        <taxon>Hyphomicrobiales</taxon>
        <taxon>Hyphomicrobiaceae</taxon>
        <taxon>Hyphomicrobium</taxon>
    </lineage>
</organism>
<dbReference type="CDD" id="cd02511">
    <property type="entry name" value="Beta4Glucosyltransferase"/>
    <property type="match status" value="1"/>
</dbReference>
<dbReference type="PANTHER" id="PTHR43630:SF2">
    <property type="entry name" value="GLYCOSYLTRANSFERASE"/>
    <property type="match status" value="1"/>
</dbReference>
<accession>A0A1I7NC49</accession>
<protein>
    <submittedName>
        <fullName evidence="3">Glycosyltransferase involved in cell wall bisynthesis</fullName>
    </submittedName>
</protein>
<gene>
    <name evidence="3" type="ORF">SAMN04488557_1492</name>
</gene>
<dbReference type="EMBL" id="FPCH01000002">
    <property type="protein sequence ID" value="SFV32126.1"/>
    <property type="molecule type" value="Genomic_DNA"/>
</dbReference>
<dbReference type="RefSeq" id="WP_092866678.1">
    <property type="nucleotide sequence ID" value="NZ_FPCH01000002.1"/>
</dbReference>
<evidence type="ECO:0000259" key="2">
    <source>
        <dbReference type="Pfam" id="PF00535"/>
    </source>
</evidence>
<dbReference type="Proteomes" id="UP000199423">
    <property type="component" value="Unassembled WGS sequence"/>
</dbReference>